<proteinExistence type="predicted"/>
<keyword evidence="3" id="KW-1185">Reference proteome</keyword>
<evidence type="ECO:0000313" key="2">
    <source>
        <dbReference type="EMBL" id="WOH11610.1"/>
    </source>
</evidence>
<dbReference type="Gramene" id="KZM84265">
    <property type="protein sequence ID" value="KZM84265"/>
    <property type="gene ID" value="DCAR_028441"/>
</dbReference>
<organism evidence="1">
    <name type="scientific">Daucus carota subsp. sativus</name>
    <name type="common">Carrot</name>
    <dbReference type="NCBI Taxonomy" id="79200"/>
    <lineage>
        <taxon>Eukaryota</taxon>
        <taxon>Viridiplantae</taxon>
        <taxon>Streptophyta</taxon>
        <taxon>Embryophyta</taxon>
        <taxon>Tracheophyta</taxon>
        <taxon>Spermatophyta</taxon>
        <taxon>Magnoliopsida</taxon>
        <taxon>eudicotyledons</taxon>
        <taxon>Gunneridae</taxon>
        <taxon>Pentapetalae</taxon>
        <taxon>asterids</taxon>
        <taxon>campanulids</taxon>
        <taxon>Apiales</taxon>
        <taxon>Apiaceae</taxon>
        <taxon>Apioideae</taxon>
        <taxon>Scandiceae</taxon>
        <taxon>Daucinae</taxon>
        <taxon>Daucus</taxon>
        <taxon>Daucus sect. Daucus</taxon>
    </lineage>
</organism>
<gene>
    <name evidence="1" type="ORF">DCAR_028441</name>
    <name evidence="2" type="ORF">DCAR_0831100</name>
</gene>
<protein>
    <submittedName>
        <fullName evidence="1">Uncharacterized protein</fullName>
    </submittedName>
</protein>
<dbReference type="EMBL" id="CP093350">
    <property type="protein sequence ID" value="WOH11610.1"/>
    <property type="molecule type" value="Genomic_DNA"/>
</dbReference>
<dbReference type="EMBL" id="LNRQ01000008">
    <property type="protein sequence ID" value="KZM84265.1"/>
    <property type="molecule type" value="Genomic_DNA"/>
</dbReference>
<accession>A0A175YL08</accession>
<dbReference type="Proteomes" id="UP000077755">
    <property type="component" value="Chromosome 8"/>
</dbReference>
<sequence length="51" mass="5686">MMGGGRRLIDLLTSTLNFLCHLVLLVGANSWNWSIKPPAGDRISGWLDLYL</sequence>
<evidence type="ECO:0000313" key="3">
    <source>
        <dbReference type="Proteomes" id="UP000077755"/>
    </source>
</evidence>
<evidence type="ECO:0000313" key="1">
    <source>
        <dbReference type="EMBL" id="KZM84265.1"/>
    </source>
</evidence>
<name>A0A175YL08_DAUCS</name>
<dbReference type="AlphaFoldDB" id="A0A175YL08"/>
<reference evidence="1" key="1">
    <citation type="journal article" date="2016" name="Nat. Genet.">
        <title>A high-quality carrot genome assembly provides new insights into carotenoid accumulation and asterid genome evolution.</title>
        <authorList>
            <person name="Iorizzo M."/>
            <person name="Ellison S."/>
            <person name="Senalik D."/>
            <person name="Zeng P."/>
            <person name="Satapoomin P."/>
            <person name="Huang J."/>
            <person name="Bowman M."/>
            <person name="Iovene M."/>
            <person name="Sanseverino W."/>
            <person name="Cavagnaro P."/>
            <person name="Yildiz M."/>
            <person name="Macko-Podgorni A."/>
            <person name="Moranska E."/>
            <person name="Grzebelus E."/>
            <person name="Grzebelus D."/>
            <person name="Ashrafi H."/>
            <person name="Zheng Z."/>
            <person name="Cheng S."/>
            <person name="Spooner D."/>
            <person name="Van Deynze A."/>
            <person name="Simon P."/>
        </authorList>
    </citation>
    <scope>NUCLEOTIDE SEQUENCE [LARGE SCALE GENOMIC DNA]</scope>
    <source>
        <tissue evidence="1">Leaf</tissue>
    </source>
</reference>
<reference evidence="2" key="2">
    <citation type="submission" date="2022-03" db="EMBL/GenBank/DDBJ databases">
        <title>Draft title - Genomic analysis of global carrot germplasm unveils the trajectory of domestication and the origin of high carotenoid orange carrot.</title>
        <authorList>
            <person name="Iorizzo M."/>
            <person name="Ellison S."/>
            <person name="Senalik D."/>
            <person name="Macko-Podgorni A."/>
            <person name="Grzebelus D."/>
            <person name="Bostan H."/>
            <person name="Rolling W."/>
            <person name="Curaba J."/>
            <person name="Simon P."/>
        </authorList>
    </citation>
    <scope>NUCLEOTIDE SEQUENCE</scope>
    <source>
        <tissue evidence="2">Leaf</tissue>
    </source>
</reference>